<evidence type="ECO:0000256" key="5">
    <source>
        <dbReference type="ARBA" id="ARBA00022847"/>
    </source>
</evidence>
<dbReference type="Gene3D" id="1.20.1250.20">
    <property type="entry name" value="MFS general substrate transporter like domains"/>
    <property type="match status" value="2"/>
</dbReference>
<gene>
    <name evidence="10" type="ORF">ABV408_06480</name>
</gene>
<evidence type="ECO:0000313" key="10">
    <source>
        <dbReference type="EMBL" id="XCJ80827.1"/>
    </source>
</evidence>
<feature type="transmembrane region" description="Helical" evidence="8">
    <location>
        <begin position="340"/>
        <end position="361"/>
    </location>
</feature>
<dbReference type="EMBL" id="CP159578">
    <property type="protein sequence ID" value="XCJ80827.1"/>
    <property type="molecule type" value="Genomic_DNA"/>
</dbReference>
<dbReference type="PROSITE" id="PS50850">
    <property type="entry name" value="MFS"/>
    <property type="match status" value="1"/>
</dbReference>
<dbReference type="AlphaFoldDB" id="A0AB74UA18"/>
<evidence type="ECO:0000256" key="1">
    <source>
        <dbReference type="ARBA" id="ARBA00004651"/>
    </source>
</evidence>
<organism evidence="10">
    <name type="scientific">Salinicola endophyticus</name>
    <dbReference type="NCBI Taxonomy" id="1949083"/>
    <lineage>
        <taxon>Bacteria</taxon>
        <taxon>Pseudomonadati</taxon>
        <taxon>Pseudomonadota</taxon>
        <taxon>Gammaproteobacteria</taxon>
        <taxon>Oceanospirillales</taxon>
        <taxon>Halomonadaceae</taxon>
        <taxon>Salinicola</taxon>
    </lineage>
</organism>
<reference evidence="10" key="1">
    <citation type="submission" date="2024-06" db="EMBL/GenBank/DDBJ databases">
        <title>Complete genome of Salinicola endophyticus HNIBRBA4755.</title>
        <authorList>
            <person name="Shin S.Y."/>
            <person name="Kang H."/>
            <person name="Song J."/>
        </authorList>
    </citation>
    <scope>NUCLEOTIDE SEQUENCE</scope>
    <source>
        <strain evidence="10">HNIBRBA4755</strain>
    </source>
</reference>
<dbReference type="InterPro" id="IPR036259">
    <property type="entry name" value="MFS_trans_sf"/>
</dbReference>
<feature type="transmembrane region" description="Helical" evidence="8">
    <location>
        <begin position="311"/>
        <end position="328"/>
    </location>
</feature>
<feature type="transmembrane region" description="Helical" evidence="8">
    <location>
        <begin position="98"/>
        <end position="119"/>
    </location>
</feature>
<feature type="transmembrane region" description="Helical" evidence="8">
    <location>
        <begin position="65"/>
        <end position="86"/>
    </location>
</feature>
<dbReference type="Pfam" id="PF07690">
    <property type="entry name" value="MFS_1"/>
    <property type="match status" value="1"/>
</dbReference>
<dbReference type="InterPro" id="IPR011701">
    <property type="entry name" value="MFS"/>
</dbReference>
<feature type="transmembrane region" description="Helical" evidence="8">
    <location>
        <begin position="283"/>
        <end position="304"/>
    </location>
</feature>
<dbReference type="InterPro" id="IPR020846">
    <property type="entry name" value="MFS_dom"/>
</dbReference>
<dbReference type="GO" id="GO:0005886">
    <property type="term" value="C:plasma membrane"/>
    <property type="evidence" value="ECO:0007669"/>
    <property type="project" value="UniProtKB-SubCell"/>
</dbReference>
<accession>A0AB74UA18</accession>
<dbReference type="InterPro" id="IPR051084">
    <property type="entry name" value="H+-coupled_symporters"/>
</dbReference>
<feature type="transmembrane region" description="Helical" evidence="8">
    <location>
        <begin position="195"/>
        <end position="214"/>
    </location>
</feature>
<feature type="transmembrane region" description="Helical" evidence="8">
    <location>
        <begin position="34"/>
        <end position="53"/>
    </location>
</feature>
<dbReference type="FunFam" id="1.20.1250.20:FF:000001">
    <property type="entry name" value="Dicarboxylate MFS transporter"/>
    <property type="match status" value="1"/>
</dbReference>
<evidence type="ECO:0000256" key="7">
    <source>
        <dbReference type="ARBA" id="ARBA00023136"/>
    </source>
</evidence>
<feature type="transmembrane region" description="Helical" evidence="8">
    <location>
        <begin position="404"/>
        <end position="424"/>
    </location>
</feature>
<proteinExistence type="predicted"/>
<evidence type="ECO:0000256" key="6">
    <source>
        <dbReference type="ARBA" id="ARBA00022989"/>
    </source>
</evidence>
<protein>
    <submittedName>
        <fullName evidence="10">MFS transporter</fullName>
    </submittedName>
</protein>
<keyword evidence="3" id="KW-1003">Cell membrane</keyword>
<dbReference type="RefSeq" id="WP_035476561.1">
    <property type="nucleotide sequence ID" value="NZ_CP159578.1"/>
</dbReference>
<evidence type="ECO:0000256" key="8">
    <source>
        <dbReference type="SAM" id="Phobius"/>
    </source>
</evidence>
<feature type="transmembrane region" description="Helical" evidence="8">
    <location>
        <begin position="373"/>
        <end position="398"/>
    </location>
</feature>
<keyword evidence="5" id="KW-0769">Symport</keyword>
<keyword evidence="6 8" id="KW-1133">Transmembrane helix</keyword>
<name>A0AB74UA18_9GAMM</name>
<keyword evidence="4 8" id="KW-0812">Transmembrane</keyword>
<sequence>MATLPQYDAAPSRPLSRGDIKVLSLSALGGALEFYDFIIFVYFATVIGALFFPPEMPEWLRMVQTYGIFAAGYLARPLGGIIMAHFGDLLGRKRMFTLSIFLMSVPTLLIGCLPTYATIGYAAPLLLVLMRILQGAAVGGEVPGAWVFVTEHVSRKDVGLACGTLASGLVAGILIGSIISAFFKSYYSAEEMSAYGWRVPFLIGGVFGFLAVYLRRYLEETPVFAEMRAKKALSDGLPVKRVLASHLDSVVLSMGVTWILTGAVVVVLLLTPSMLKSLYAIDASYANVWAIVCTVFGSIAAGWCADRLGSGVTLILWSLLLGVAYWVMMHSVPQDPSQLLWSYCLAGFGVGIVGVVPTIAVKSFPAAVRFSGLSFSYNVAYAIFGGFTPVVVSTLMISHPAAPAYYIAALALLGVLIGLFLLWAPGGRRLSVMPS</sequence>
<evidence type="ECO:0000256" key="4">
    <source>
        <dbReference type="ARBA" id="ARBA00022692"/>
    </source>
</evidence>
<dbReference type="PANTHER" id="PTHR43528:SF7">
    <property type="entry name" value="MFS TRANSPORTER"/>
    <property type="match status" value="1"/>
</dbReference>
<keyword evidence="2" id="KW-0813">Transport</keyword>
<evidence type="ECO:0000256" key="2">
    <source>
        <dbReference type="ARBA" id="ARBA00022448"/>
    </source>
</evidence>
<feature type="domain" description="Major facilitator superfamily (MFS) profile" evidence="9">
    <location>
        <begin position="22"/>
        <end position="426"/>
    </location>
</feature>
<evidence type="ECO:0000256" key="3">
    <source>
        <dbReference type="ARBA" id="ARBA00022475"/>
    </source>
</evidence>
<evidence type="ECO:0000259" key="9">
    <source>
        <dbReference type="PROSITE" id="PS50850"/>
    </source>
</evidence>
<dbReference type="GO" id="GO:0015293">
    <property type="term" value="F:symporter activity"/>
    <property type="evidence" value="ECO:0007669"/>
    <property type="project" value="UniProtKB-KW"/>
</dbReference>
<dbReference type="PANTHER" id="PTHR43528">
    <property type="entry name" value="ALPHA-KETOGLUTARATE PERMEASE"/>
    <property type="match status" value="1"/>
</dbReference>
<keyword evidence="7 8" id="KW-0472">Membrane</keyword>
<feature type="transmembrane region" description="Helical" evidence="8">
    <location>
        <begin position="160"/>
        <end position="183"/>
    </location>
</feature>
<feature type="transmembrane region" description="Helical" evidence="8">
    <location>
        <begin position="250"/>
        <end position="271"/>
    </location>
</feature>
<dbReference type="SUPFAM" id="SSF103473">
    <property type="entry name" value="MFS general substrate transporter"/>
    <property type="match status" value="1"/>
</dbReference>
<comment type="subcellular location">
    <subcellularLocation>
        <location evidence="1">Cell membrane</location>
        <topology evidence="1">Multi-pass membrane protein</topology>
    </subcellularLocation>
</comment>